<evidence type="ECO:0000313" key="4">
    <source>
        <dbReference type="Proteomes" id="UP001148838"/>
    </source>
</evidence>
<dbReference type="InterPro" id="IPR052709">
    <property type="entry name" value="Transposase-MT_Hybrid"/>
</dbReference>
<reference evidence="3 4" key="1">
    <citation type="journal article" date="2022" name="Allergy">
        <title>Genome assembly and annotation of Periplaneta americana reveal a comprehensive cockroach allergen profile.</title>
        <authorList>
            <person name="Wang L."/>
            <person name="Xiong Q."/>
            <person name="Saelim N."/>
            <person name="Wang L."/>
            <person name="Nong W."/>
            <person name="Wan A.T."/>
            <person name="Shi M."/>
            <person name="Liu X."/>
            <person name="Cao Q."/>
            <person name="Hui J.H.L."/>
            <person name="Sookrung N."/>
            <person name="Leung T.F."/>
            <person name="Tungtrongchitr A."/>
            <person name="Tsui S.K.W."/>
        </authorList>
    </citation>
    <scope>NUCLEOTIDE SEQUENCE [LARGE SCALE GENOMIC DNA]</scope>
    <source>
        <strain evidence="3">PWHHKU_190912</strain>
    </source>
</reference>
<dbReference type="EMBL" id="JAJSOF020000021">
    <property type="protein sequence ID" value="KAJ4436716.1"/>
    <property type="molecule type" value="Genomic_DNA"/>
</dbReference>
<evidence type="ECO:0000256" key="1">
    <source>
        <dbReference type="SAM" id="MobiDB-lite"/>
    </source>
</evidence>
<dbReference type="PANTHER" id="PTHR46060">
    <property type="entry name" value="MARINER MOS1 TRANSPOSASE-LIKE PROTEIN"/>
    <property type="match status" value="1"/>
</dbReference>
<feature type="domain" description="Mos1 transposase HTH" evidence="2">
    <location>
        <begin position="84"/>
        <end position="129"/>
    </location>
</feature>
<evidence type="ECO:0000259" key="2">
    <source>
        <dbReference type="Pfam" id="PF17906"/>
    </source>
</evidence>
<dbReference type="PANTHER" id="PTHR46060:SF1">
    <property type="entry name" value="MARINER MOS1 TRANSPOSASE-LIKE PROTEIN"/>
    <property type="match status" value="1"/>
</dbReference>
<name>A0ABQ8SSI1_PERAM</name>
<evidence type="ECO:0000313" key="3">
    <source>
        <dbReference type="EMBL" id="KAJ4436716.1"/>
    </source>
</evidence>
<dbReference type="InterPro" id="IPR036397">
    <property type="entry name" value="RNaseH_sf"/>
</dbReference>
<keyword evidence="4" id="KW-1185">Reference proteome</keyword>
<dbReference type="InterPro" id="IPR041426">
    <property type="entry name" value="Mos1_HTH"/>
</dbReference>
<dbReference type="Gene3D" id="1.10.10.1450">
    <property type="match status" value="1"/>
</dbReference>
<protein>
    <recommendedName>
        <fullName evidence="2">Mos1 transposase HTH domain-containing protein</fullName>
    </recommendedName>
</protein>
<accession>A0ABQ8SSI1</accession>
<organism evidence="3 4">
    <name type="scientific">Periplaneta americana</name>
    <name type="common">American cockroach</name>
    <name type="synonym">Blatta americana</name>
    <dbReference type="NCBI Taxonomy" id="6978"/>
    <lineage>
        <taxon>Eukaryota</taxon>
        <taxon>Metazoa</taxon>
        <taxon>Ecdysozoa</taxon>
        <taxon>Arthropoda</taxon>
        <taxon>Hexapoda</taxon>
        <taxon>Insecta</taxon>
        <taxon>Pterygota</taxon>
        <taxon>Neoptera</taxon>
        <taxon>Polyneoptera</taxon>
        <taxon>Dictyoptera</taxon>
        <taxon>Blattodea</taxon>
        <taxon>Blattoidea</taxon>
        <taxon>Blattidae</taxon>
        <taxon>Blattinae</taxon>
        <taxon>Periplaneta</taxon>
    </lineage>
</organism>
<proteinExistence type="predicted"/>
<feature type="compositionally biased region" description="Basic and acidic residues" evidence="1">
    <location>
        <begin position="458"/>
        <end position="471"/>
    </location>
</feature>
<comment type="caution">
    <text evidence="3">The sequence shown here is derived from an EMBL/GenBank/DDBJ whole genome shotgun (WGS) entry which is preliminary data.</text>
</comment>
<feature type="region of interest" description="Disordered" evidence="1">
    <location>
        <begin position="451"/>
        <end position="471"/>
    </location>
</feature>
<dbReference type="Pfam" id="PF17906">
    <property type="entry name" value="HTH_48"/>
    <property type="match status" value="1"/>
</dbReference>
<dbReference type="Gene3D" id="3.30.420.10">
    <property type="entry name" value="Ribonuclease H-like superfamily/Ribonuclease H"/>
    <property type="match status" value="1"/>
</dbReference>
<dbReference type="Proteomes" id="UP001148838">
    <property type="component" value="Unassembled WGS sequence"/>
</dbReference>
<gene>
    <name evidence="3" type="ORF">ANN_16848</name>
</gene>
<sequence>MRGCLGGVVGIALAFYDEIAGSIPVQVDGIVRNNRDSGATLTVECTLKQYASSSSRVKVVSLFLSEPRAVKMCTAITSPARCEVRSVIRFLVAKNCKASEIHRQLCEVYGPDVMSEGGVRQWCRMFKNGRTNIHDEERSGRLSIMNADLIRLVDERVRANRRFTMSELSEDFPQISRTLLNKVITEDLGYWKLSARWVPKLLSEEQKAQQMGAALFFLERYEREGDAFLDQIVTGVRLGCGMAIQNKRRSMLSSGVIFLHDNTRLHTACHTATKLQEFNWEVLDHPPYSPDLAPSNYNLFIHMKMWLGSKRFDNDEELKTSVVGEWGTCLLPGEECNSNQHWGLWTCTMEVNSLVKGDNAGEVSPGPSTESYLAFARVGLRENPGKNLNQVTCPTPEFEPGPPGFAARRADRYSTGVDWSVVLYGAETWTLQRNQEEKKKLVGSLAEKKLPTEGCTGRNDERKKSSGQKKISDDRRHYDIWIICRD</sequence>